<proteinExistence type="predicted"/>
<evidence type="ECO:0000313" key="1">
    <source>
        <dbReference type="EMBL" id="OKH18537.1"/>
    </source>
</evidence>
<dbReference type="EMBL" id="MRCB01000049">
    <property type="protein sequence ID" value="OKH18537.1"/>
    <property type="molecule type" value="Genomic_DNA"/>
</dbReference>
<keyword evidence="2" id="KW-1185">Reference proteome</keyword>
<sequence>MSTANLLRHRAISRCWHRHQSQCQILRAQLGFDRVESSRPLACQGCRHYHGKAYGLTRTTRIRLICGFHPYGWMEKEGCPDWQGEKESIS</sequence>
<dbReference type="STRING" id="1921803.NIES593_22015"/>
<dbReference type="Proteomes" id="UP000186868">
    <property type="component" value="Unassembled WGS sequence"/>
</dbReference>
<organism evidence="1 2">
    <name type="scientific">Hydrococcus rivularis NIES-593</name>
    <dbReference type="NCBI Taxonomy" id="1921803"/>
    <lineage>
        <taxon>Bacteria</taxon>
        <taxon>Bacillati</taxon>
        <taxon>Cyanobacteriota</taxon>
        <taxon>Cyanophyceae</taxon>
        <taxon>Pleurocapsales</taxon>
        <taxon>Hydrococcaceae</taxon>
        <taxon>Hydrococcus</taxon>
    </lineage>
</organism>
<reference evidence="1 2" key="1">
    <citation type="submission" date="2016-11" db="EMBL/GenBank/DDBJ databases">
        <title>Draft Genome Sequences of Nine Cyanobacterial Strains from Diverse Habitats.</title>
        <authorList>
            <person name="Zhu T."/>
            <person name="Hou S."/>
            <person name="Lu X."/>
            <person name="Hess W.R."/>
        </authorList>
    </citation>
    <scope>NUCLEOTIDE SEQUENCE [LARGE SCALE GENOMIC DNA]</scope>
    <source>
        <strain evidence="1 2">NIES-593</strain>
    </source>
</reference>
<evidence type="ECO:0000313" key="2">
    <source>
        <dbReference type="Proteomes" id="UP000186868"/>
    </source>
</evidence>
<dbReference type="AlphaFoldDB" id="A0A1U7H7T0"/>
<protein>
    <submittedName>
        <fullName evidence="1">Uncharacterized protein</fullName>
    </submittedName>
</protein>
<gene>
    <name evidence="1" type="ORF">NIES593_22015</name>
</gene>
<comment type="caution">
    <text evidence="1">The sequence shown here is derived from an EMBL/GenBank/DDBJ whole genome shotgun (WGS) entry which is preliminary data.</text>
</comment>
<name>A0A1U7H7T0_9CYAN</name>
<dbReference type="OrthoDB" id="531376at2"/>
<accession>A0A1U7H7T0</accession>